<dbReference type="GO" id="GO:0032259">
    <property type="term" value="P:methylation"/>
    <property type="evidence" value="ECO:0007669"/>
    <property type="project" value="UniProtKB-KW"/>
</dbReference>
<dbReference type="CDD" id="cd02440">
    <property type="entry name" value="AdoMet_MTases"/>
    <property type="match status" value="1"/>
</dbReference>
<protein>
    <submittedName>
        <fullName evidence="5">SAM-dependent methyltransferase</fullName>
    </submittedName>
</protein>
<keyword evidence="2" id="KW-0808">Transferase</keyword>
<feature type="signal peptide" evidence="4">
    <location>
        <begin position="1"/>
        <end position="30"/>
    </location>
</feature>
<dbReference type="PANTHER" id="PTHR13610:SF11">
    <property type="entry name" value="METHYLTRANSFERASE DOMAIN-CONTAINING PROTEIN"/>
    <property type="match status" value="1"/>
</dbReference>
<feature type="chain" id="PRO_5047178945" evidence="4">
    <location>
        <begin position="31"/>
        <end position="271"/>
    </location>
</feature>
<accession>A0ABU1D8S6</accession>
<evidence type="ECO:0000256" key="2">
    <source>
        <dbReference type="ARBA" id="ARBA00022679"/>
    </source>
</evidence>
<evidence type="ECO:0000313" key="5">
    <source>
        <dbReference type="EMBL" id="MDR4126652.1"/>
    </source>
</evidence>
<name>A0ABU1D8S6_9BURK</name>
<dbReference type="PANTHER" id="PTHR13610">
    <property type="entry name" value="METHYLTRANSFERASE DOMAIN-CONTAINING PROTEIN"/>
    <property type="match status" value="1"/>
</dbReference>
<dbReference type="EMBL" id="JAUZQE010000031">
    <property type="protein sequence ID" value="MDR4126652.1"/>
    <property type="molecule type" value="Genomic_DNA"/>
</dbReference>
<dbReference type="Proteomes" id="UP001232156">
    <property type="component" value="Unassembled WGS sequence"/>
</dbReference>
<sequence>MSHSSLPFPLLRRGLALVVASLFTAASAHGAERPALDVPYIKTPPAVVERMLELGRVGPDDYLIDLGSGDGRIPIAAAVKHGTRGLGVDLDPERTREATALAQEAGVADKLEFRTENLFDTDLSQASVITMYLFPEINLKLRPHLLALKPGTRIVAHAFHMDEWTPDHHEVVEGRDIFMWTIPAQIAGLWRVKAPGHRDFVMRIWQTLNDVRATAITLDEHSIPAMNVNVQGSHFRYTLNTAEGPLNFEGTVQGARMKGTGTAGEWTAERM</sequence>
<organism evidence="5 6">
    <name type="scientific">Yanghanlia caeni</name>
    <dbReference type="NCBI Taxonomy" id="3064283"/>
    <lineage>
        <taxon>Bacteria</taxon>
        <taxon>Pseudomonadati</taxon>
        <taxon>Pseudomonadota</taxon>
        <taxon>Betaproteobacteria</taxon>
        <taxon>Burkholderiales</taxon>
        <taxon>Alcaligenaceae</taxon>
        <taxon>Yanghanlia</taxon>
    </lineage>
</organism>
<dbReference type="InterPro" id="IPR026170">
    <property type="entry name" value="FAM173A/B"/>
</dbReference>
<dbReference type="Gene3D" id="3.40.50.150">
    <property type="entry name" value="Vaccinia Virus protein VP39"/>
    <property type="match status" value="1"/>
</dbReference>
<evidence type="ECO:0000256" key="3">
    <source>
        <dbReference type="ARBA" id="ARBA00022691"/>
    </source>
</evidence>
<proteinExistence type="predicted"/>
<evidence type="ECO:0000256" key="4">
    <source>
        <dbReference type="SAM" id="SignalP"/>
    </source>
</evidence>
<keyword evidence="4" id="KW-0732">Signal</keyword>
<dbReference type="InterPro" id="IPR029063">
    <property type="entry name" value="SAM-dependent_MTases_sf"/>
</dbReference>
<gene>
    <name evidence="5" type="ORF">Q8947_11740</name>
</gene>
<evidence type="ECO:0000313" key="6">
    <source>
        <dbReference type="Proteomes" id="UP001232156"/>
    </source>
</evidence>
<keyword evidence="3" id="KW-0949">S-adenosyl-L-methionine</keyword>
<comment type="caution">
    <text evidence="5">The sequence shown here is derived from an EMBL/GenBank/DDBJ whole genome shotgun (WGS) entry which is preliminary data.</text>
</comment>
<dbReference type="SUPFAM" id="SSF53335">
    <property type="entry name" value="S-adenosyl-L-methionine-dependent methyltransferases"/>
    <property type="match status" value="1"/>
</dbReference>
<dbReference type="GO" id="GO:0008168">
    <property type="term" value="F:methyltransferase activity"/>
    <property type="evidence" value="ECO:0007669"/>
    <property type="project" value="UniProtKB-KW"/>
</dbReference>
<reference evidence="5 6" key="1">
    <citation type="submission" date="2023-08" db="EMBL/GenBank/DDBJ databases">
        <title>Alcaligenaceae gen. nov., a novel taxon isolated from the sludge of Yixing Pesticide Factory.</title>
        <authorList>
            <person name="Ruan L."/>
        </authorList>
    </citation>
    <scope>NUCLEOTIDE SEQUENCE [LARGE SCALE GENOMIC DNA]</scope>
    <source>
        <strain evidence="5 6">LG-2</strain>
    </source>
</reference>
<keyword evidence="1 5" id="KW-0489">Methyltransferase</keyword>
<dbReference type="RefSeq" id="WP_347287366.1">
    <property type="nucleotide sequence ID" value="NZ_JAUZQE010000031.1"/>
</dbReference>
<keyword evidence="6" id="KW-1185">Reference proteome</keyword>
<evidence type="ECO:0000256" key="1">
    <source>
        <dbReference type="ARBA" id="ARBA00022603"/>
    </source>
</evidence>